<evidence type="ECO:0000313" key="3">
    <source>
        <dbReference type="Proteomes" id="UP000762676"/>
    </source>
</evidence>
<dbReference type="InterPro" id="IPR043128">
    <property type="entry name" value="Rev_trsase/Diguanyl_cyclase"/>
</dbReference>
<evidence type="ECO:0000256" key="1">
    <source>
        <dbReference type="SAM" id="MobiDB-lite"/>
    </source>
</evidence>
<organism evidence="2 3">
    <name type="scientific">Elysia marginata</name>
    <dbReference type="NCBI Taxonomy" id="1093978"/>
    <lineage>
        <taxon>Eukaryota</taxon>
        <taxon>Metazoa</taxon>
        <taxon>Spiralia</taxon>
        <taxon>Lophotrochozoa</taxon>
        <taxon>Mollusca</taxon>
        <taxon>Gastropoda</taxon>
        <taxon>Heterobranchia</taxon>
        <taxon>Euthyneura</taxon>
        <taxon>Panpulmonata</taxon>
        <taxon>Sacoglossa</taxon>
        <taxon>Placobranchoidea</taxon>
        <taxon>Plakobranchidae</taxon>
        <taxon>Elysia</taxon>
    </lineage>
</organism>
<accession>A0AAV4G0P8</accession>
<dbReference type="Proteomes" id="UP000762676">
    <property type="component" value="Unassembled WGS sequence"/>
</dbReference>
<reference evidence="2 3" key="1">
    <citation type="journal article" date="2021" name="Elife">
        <title>Chloroplast acquisition without the gene transfer in kleptoplastic sea slugs, Plakobranchus ocellatus.</title>
        <authorList>
            <person name="Maeda T."/>
            <person name="Takahashi S."/>
            <person name="Yoshida T."/>
            <person name="Shimamura S."/>
            <person name="Takaki Y."/>
            <person name="Nagai Y."/>
            <person name="Toyoda A."/>
            <person name="Suzuki Y."/>
            <person name="Arimoto A."/>
            <person name="Ishii H."/>
            <person name="Satoh N."/>
            <person name="Nishiyama T."/>
            <person name="Hasebe M."/>
            <person name="Maruyama T."/>
            <person name="Minagawa J."/>
            <person name="Obokata J."/>
            <person name="Shigenobu S."/>
        </authorList>
    </citation>
    <scope>NUCLEOTIDE SEQUENCE [LARGE SCALE GENOMIC DNA]</scope>
</reference>
<proteinExistence type="predicted"/>
<dbReference type="AlphaFoldDB" id="A0AAV4G0P8"/>
<name>A0AAV4G0P8_9GAST</name>
<keyword evidence="3" id="KW-1185">Reference proteome</keyword>
<dbReference type="PANTHER" id="PTHR33064">
    <property type="entry name" value="POL PROTEIN"/>
    <property type="match status" value="1"/>
</dbReference>
<dbReference type="PANTHER" id="PTHR33064:SF29">
    <property type="entry name" value="PEPTIDASE A2 DOMAIN-CONTAINING PROTEIN-RELATED"/>
    <property type="match status" value="1"/>
</dbReference>
<dbReference type="SUPFAM" id="SSF56672">
    <property type="entry name" value="DNA/RNA polymerases"/>
    <property type="match status" value="1"/>
</dbReference>
<feature type="region of interest" description="Disordered" evidence="1">
    <location>
        <begin position="85"/>
        <end position="104"/>
    </location>
</feature>
<evidence type="ECO:0000313" key="2">
    <source>
        <dbReference type="EMBL" id="GFR79137.1"/>
    </source>
</evidence>
<sequence>MGDAILKLLVKSSKMLTGMAEVEFLGHVIKEGIMKPQDGKINTIINSEQRTTKKQVRSFLGLAGYYRKFMPNYSLVAAPLSDITKTSNSKGQNFIWSQERENAF</sequence>
<gene>
    <name evidence="2" type="ORF">ElyMa_004012500</name>
</gene>
<dbReference type="EMBL" id="BMAT01008162">
    <property type="protein sequence ID" value="GFR79137.1"/>
    <property type="molecule type" value="Genomic_DNA"/>
</dbReference>
<dbReference type="InterPro" id="IPR043502">
    <property type="entry name" value="DNA/RNA_pol_sf"/>
</dbReference>
<dbReference type="Gene3D" id="3.30.70.270">
    <property type="match status" value="1"/>
</dbReference>
<comment type="caution">
    <text evidence="2">The sequence shown here is derived from an EMBL/GenBank/DDBJ whole genome shotgun (WGS) entry which is preliminary data.</text>
</comment>
<feature type="compositionally biased region" description="Polar residues" evidence="1">
    <location>
        <begin position="85"/>
        <end position="96"/>
    </location>
</feature>
<protein>
    <submittedName>
        <fullName evidence="2">Pol polyprotein</fullName>
    </submittedName>
</protein>
<dbReference type="InterPro" id="IPR051320">
    <property type="entry name" value="Viral_Replic_Matur_Polypro"/>
</dbReference>